<comment type="caution">
    <text evidence="2">The sequence shown here is derived from an EMBL/GenBank/DDBJ whole genome shotgun (WGS) entry which is preliminary data.</text>
</comment>
<evidence type="ECO:0000256" key="1">
    <source>
        <dbReference type="SAM" id="MobiDB-lite"/>
    </source>
</evidence>
<sequence length="586" mass="65451">MRPTGRAQTEPNSHQSQPGRASTTAPAGVPSGRPAQQHHDRDFLSSRRSRSSPAPAIQAPAGSRSPPCQLYSRTSSIIGALNSQGPEERRGPTILALAGPSGGASDIERWPQRHDAQATCRTIGECGDVARVYMEAHSSRIGSRWLPNHACAGYPAVPDSTTTRPCSAETEPNGTPIPSILAFEPPFRAPFPPLFSFPPAICGDLDSFFRADDKRVRDIDMCDHCNGLLLLQEAVINPAAGEWARLPEPPPPHVPEFYYERRLAFDPAVSPHYEVFLIPELPNPRHNTLSPLLKQSEWPPSPLVLHVFSSRTGQWEERTFVREGHGGHPMATVVDVQSHDLFDNDDHCCTFWRGRLYVQCQNGAVMRINPSSCTYHLIKQPMGAGGANRYPKFYLGKSKAGVYSASVIHSKCRLQVWYLDESCYRQPAWVLRCDKNLGPLLQPSWSYQERGGDGPWRLLYLDEEDHGASYYDDGDGDGDEGQLEWSSDVEDGAAGGCNGDGKDDTDDSWEERFWRDNIYTEFLGFHPFKEVVFLHLSFQRGIAYHLDSSTIQDMGSLKIDLRDTTHRILMPFPYTPCWMGMFPRND</sequence>
<gene>
    <name evidence="2" type="ORF">C2845_PM01G28210</name>
</gene>
<protein>
    <submittedName>
        <fullName evidence="2">Uncharacterized protein</fullName>
    </submittedName>
</protein>
<feature type="compositionally biased region" description="Acidic residues" evidence="1">
    <location>
        <begin position="472"/>
        <end position="491"/>
    </location>
</feature>
<reference evidence="3" key="1">
    <citation type="journal article" date="2019" name="Nat. Commun.">
        <title>The genome of broomcorn millet.</title>
        <authorList>
            <person name="Zou C."/>
            <person name="Miki D."/>
            <person name="Li D."/>
            <person name="Tang Q."/>
            <person name="Xiao L."/>
            <person name="Rajput S."/>
            <person name="Deng P."/>
            <person name="Jia W."/>
            <person name="Huang R."/>
            <person name="Zhang M."/>
            <person name="Sun Y."/>
            <person name="Hu J."/>
            <person name="Fu X."/>
            <person name="Schnable P.S."/>
            <person name="Li F."/>
            <person name="Zhang H."/>
            <person name="Feng B."/>
            <person name="Zhu X."/>
            <person name="Liu R."/>
            <person name="Schnable J.C."/>
            <person name="Zhu J.-K."/>
            <person name="Zhang H."/>
        </authorList>
    </citation>
    <scope>NUCLEOTIDE SEQUENCE [LARGE SCALE GENOMIC DNA]</scope>
</reference>
<dbReference type="AlphaFoldDB" id="A0A3L6TT69"/>
<dbReference type="EMBL" id="PQIB02000001">
    <property type="protein sequence ID" value="RLN42064.1"/>
    <property type="molecule type" value="Genomic_DNA"/>
</dbReference>
<feature type="region of interest" description="Disordered" evidence="1">
    <location>
        <begin position="1"/>
        <end position="70"/>
    </location>
</feature>
<proteinExistence type="predicted"/>
<accession>A0A3L6TT69</accession>
<evidence type="ECO:0000313" key="2">
    <source>
        <dbReference type="EMBL" id="RLN42064.1"/>
    </source>
</evidence>
<dbReference type="OrthoDB" id="634281at2759"/>
<organism evidence="2 3">
    <name type="scientific">Panicum miliaceum</name>
    <name type="common">Proso millet</name>
    <name type="synonym">Broomcorn millet</name>
    <dbReference type="NCBI Taxonomy" id="4540"/>
    <lineage>
        <taxon>Eukaryota</taxon>
        <taxon>Viridiplantae</taxon>
        <taxon>Streptophyta</taxon>
        <taxon>Embryophyta</taxon>
        <taxon>Tracheophyta</taxon>
        <taxon>Spermatophyta</taxon>
        <taxon>Magnoliopsida</taxon>
        <taxon>Liliopsida</taxon>
        <taxon>Poales</taxon>
        <taxon>Poaceae</taxon>
        <taxon>PACMAD clade</taxon>
        <taxon>Panicoideae</taxon>
        <taxon>Panicodae</taxon>
        <taxon>Paniceae</taxon>
        <taxon>Panicinae</taxon>
        <taxon>Panicum</taxon>
        <taxon>Panicum sect. Panicum</taxon>
    </lineage>
</organism>
<name>A0A3L6TT69_PANMI</name>
<dbReference type="PANTHER" id="PTHR34591">
    <property type="entry name" value="OS03G0653100 PROTEIN-RELATED"/>
    <property type="match status" value="1"/>
</dbReference>
<dbReference type="Proteomes" id="UP000275267">
    <property type="component" value="Unassembled WGS sequence"/>
</dbReference>
<dbReference type="STRING" id="4540.A0A3L6TT69"/>
<evidence type="ECO:0000313" key="3">
    <source>
        <dbReference type="Proteomes" id="UP000275267"/>
    </source>
</evidence>
<feature type="compositionally biased region" description="Polar residues" evidence="1">
    <location>
        <begin position="1"/>
        <end position="25"/>
    </location>
</feature>
<keyword evidence="3" id="KW-1185">Reference proteome</keyword>
<feature type="region of interest" description="Disordered" evidence="1">
    <location>
        <begin position="471"/>
        <end position="507"/>
    </location>
</feature>